<name>A0ACB0Z6L4_MELEN</name>
<dbReference type="Proteomes" id="UP001497535">
    <property type="component" value="Unassembled WGS sequence"/>
</dbReference>
<dbReference type="EMBL" id="CAVMJV010000024">
    <property type="protein sequence ID" value="CAK5073975.1"/>
    <property type="molecule type" value="Genomic_DNA"/>
</dbReference>
<keyword evidence="2" id="KW-1185">Reference proteome</keyword>
<comment type="caution">
    <text evidence="1">The sequence shown here is derived from an EMBL/GenBank/DDBJ whole genome shotgun (WGS) entry which is preliminary data.</text>
</comment>
<accession>A0ACB0Z6L4</accession>
<gene>
    <name evidence="1" type="ORF">MENTE1834_LOCUS20672</name>
</gene>
<organism evidence="1 2">
    <name type="scientific">Meloidogyne enterolobii</name>
    <name type="common">Root-knot nematode worm</name>
    <name type="synonym">Meloidogyne mayaguensis</name>
    <dbReference type="NCBI Taxonomy" id="390850"/>
    <lineage>
        <taxon>Eukaryota</taxon>
        <taxon>Metazoa</taxon>
        <taxon>Ecdysozoa</taxon>
        <taxon>Nematoda</taxon>
        <taxon>Chromadorea</taxon>
        <taxon>Rhabditida</taxon>
        <taxon>Tylenchina</taxon>
        <taxon>Tylenchomorpha</taxon>
        <taxon>Tylenchoidea</taxon>
        <taxon>Meloidogynidae</taxon>
        <taxon>Meloidogyninae</taxon>
        <taxon>Meloidogyne</taxon>
    </lineage>
</organism>
<reference evidence="1" key="1">
    <citation type="submission" date="2023-11" db="EMBL/GenBank/DDBJ databases">
        <authorList>
            <person name="Poullet M."/>
        </authorList>
    </citation>
    <scope>NUCLEOTIDE SEQUENCE</scope>
    <source>
        <strain evidence="1">E1834</strain>
    </source>
</reference>
<evidence type="ECO:0000313" key="1">
    <source>
        <dbReference type="EMBL" id="CAK5073975.1"/>
    </source>
</evidence>
<protein>
    <submittedName>
        <fullName evidence="1">Uncharacterized protein</fullName>
    </submittedName>
</protein>
<proteinExistence type="predicted"/>
<evidence type="ECO:0000313" key="2">
    <source>
        <dbReference type="Proteomes" id="UP001497535"/>
    </source>
</evidence>
<sequence length="65" mass="7789">MPWHSNFQSPSKVERVAFYFKVGRSIREWHLNRGWHCIFQSPSNWHSIKRQHSNKGNTKSPNEIP</sequence>